<dbReference type="GO" id="GO:0005576">
    <property type="term" value="C:extracellular region"/>
    <property type="evidence" value="ECO:0007669"/>
    <property type="project" value="UniProtKB-SubCell"/>
</dbReference>
<keyword evidence="7" id="KW-1015">Disulfide bond</keyword>
<feature type="domain" description="Vitellogenin" evidence="10">
    <location>
        <begin position="1"/>
        <end position="299"/>
    </location>
</feature>
<evidence type="ECO:0000256" key="9">
    <source>
        <dbReference type="PROSITE-ProRule" id="PRU00557"/>
    </source>
</evidence>
<dbReference type="InterPro" id="IPR001747">
    <property type="entry name" value="Vitellogenin_N"/>
</dbReference>
<evidence type="ECO:0000256" key="4">
    <source>
        <dbReference type="ARBA" id="ARBA00022729"/>
    </source>
</evidence>
<evidence type="ECO:0000256" key="7">
    <source>
        <dbReference type="ARBA" id="ARBA00023157"/>
    </source>
</evidence>
<accession>A0A7R9IKD5</accession>
<protein>
    <recommendedName>
        <fullName evidence="13">Apolipophorin</fullName>
    </recommendedName>
</protein>
<dbReference type="PANTHER" id="PTHR37860:SF1">
    <property type="match status" value="1"/>
</dbReference>
<name>A0A7R9IKD5_9NEOP</name>
<dbReference type="Gene3D" id="2.20.80.10">
    <property type="entry name" value="Lipovitellin-phosvitin complex, chain A, domain 4"/>
    <property type="match status" value="1"/>
</dbReference>
<reference evidence="12" key="1">
    <citation type="submission" date="2020-11" db="EMBL/GenBank/DDBJ databases">
        <authorList>
            <person name="Tran Van P."/>
        </authorList>
    </citation>
    <scope>NUCLEOTIDE SEQUENCE</scope>
</reference>
<dbReference type="PANTHER" id="PTHR37860">
    <property type="entry name" value="AGAP008810-PA"/>
    <property type="match status" value="1"/>
</dbReference>
<dbReference type="Pfam" id="PF08742">
    <property type="entry name" value="C8"/>
    <property type="match status" value="1"/>
</dbReference>
<dbReference type="SUPFAM" id="SSF56968">
    <property type="entry name" value="Lipovitellin-phosvitin complex, beta-sheet shell regions"/>
    <property type="match status" value="1"/>
</dbReference>
<keyword evidence="2" id="KW-0813">Transport</keyword>
<evidence type="ECO:0000256" key="3">
    <source>
        <dbReference type="ARBA" id="ARBA00022525"/>
    </source>
</evidence>
<dbReference type="SMART" id="SM00216">
    <property type="entry name" value="VWD"/>
    <property type="match status" value="1"/>
</dbReference>
<dbReference type="SMART" id="SM01169">
    <property type="entry name" value="DUF1943"/>
    <property type="match status" value="1"/>
</dbReference>
<feature type="domain" description="VWFD" evidence="11">
    <location>
        <begin position="5594"/>
        <end position="5764"/>
    </location>
</feature>
<dbReference type="FunFam" id="2.20.50.20:FF:000007">
    <property type="entry name" value="von Willebrand factor type D domaincontaining protein"/>
    <property type="match status" value="1"/>
</dbReference>
<dbReference type="InterPro" id="IPR015817">
    <property type="entry name" value="Vitellinogen_open_b-sht_sub1"/>
</dbReference>
<keyword evidence="6" id="KW-0446">Lipid-binding</keyword>
<keyword evidence="8" id="KW-0325">Glycoprotein</keyword>
<evidence type="ECO:0008006" key="13">
    <source>
        <dbReference type="Google" id="ProtNLM"/>
    </source>
</evidence>
<evidence type="ECO:0000256" key="2">
    <source>
        <dbReference type="ARBA" id="ARBA00022448"/>
    </source>
</evidence>
<dbReference type="InterPro" id="IPR014853">
    <property type="entry name" value="VWF/SSPO/ZAN-like_Cys-rich_dom"/>
</dbReference>
<dbReference type="InterPro" id="IPR015255">
    <property type="entry name" value="Vitellinogen_open_b-sht"/>
</dbReference>
<evidence type="ECO:0000259" key="10">
    <source>
        <dbReference type="PROSITE" id="PS51211"/>
    </source>
</evidence>
<keyword evidence="4" id="KW-0732">Signal</keyword>
<dbReference type="Pfam" id="PF00094">
    <property type="entry name" value="VWD"/>
    <property type="match status" value="1"/>
</dbReference>
<evidence type="ECO:0000313" key="12">
    <source>
        <dbReference type="EMBL" id="CAD7460027.1"/>
    </source>
</evidence>
<keyword evidence="5" id="KW-0445">Lipid transport</keyword>
<dbReference type="InterPro" id="IPR001846">
    <property type="entry name" value="VWF_type-D"/>
</dbReference>
<dbReference type="InterPro" id="IPR015819">
    <property type="entry name" value="Lipid_transp_b-sht_shell"/>
</dbReference>
<evidence type="ECO:0000256" key="1">
    <source>
        <dbReference type="ARBA" id="ARBA00004613"/>
    </source>
</evidence>
<dbReference type="SMART" id="SM00832">
    <property type="entry name" value="C8"/>
    <property type="match status" value="1"/>
</dbReference>
<evidence type="ECO:0000256" key="8">
    <source>
        <dbReference type="ARBA" id="ARBA00023180"/>
    </source>
</evidence>
<dbReference type="Gene3D" id="1.25.10.20">
    <property type="entry name" value="Vitellinogen, superhelical"/>
    <property type="match status" value="1"/>
</dbReference>
<evidence type="ECO:0000256" key="5">
    <source>
        <dbReference type="ARBA" id="ARBA00023055"/>
    </source>
</evidence>
<dbReference type="PROSITE" id="PS51211">
    <property type="entry name" value="VITELLOGENIN"/>
    <property type="match status" value="1"/>
</dbReference>
<sequence length="6258" mass="695995">MLKNPARRFLVDALPLMGTAEGMTAMTDLFKSGEVSSSDMDSWITSLSFQTRITLDMLLEASSLLEVYPSGATTLSVSAMVHSFCSETTDCAELGAVRDIMTRLEGPLRDHCGSSGDPRTEKLLLLALKAVGNAGVLVGPPDSLRKCHESDNPVEVRLAAISAYRRLPCDESSRHHLLDTYTDRREDTEVRIAAYLAVMKCPSARILRRIKDTLYSEDVNQVASFVWTHLTNLQETSSPDKQTLKDMVANDFLKNKFKTDVRKFSRNYEASLFSEILNAGGTVDSNVIFSPESYLPRSASLNLTVDLFGEAFNVLEFGGRAEGLEQYVEDLFGPDGYYPDKSLRKTLRNIKDRFRSQQEEIENGIGALARSFDVKGKLDRAARASLYARVFGNELKYSQFEGLEDVTGGLAGLASPWEVLSRLLSGNTVDYSKSLVFVDASYVIPTSIGLPLEFTVNGSASIALKMGGKIDLEELWTRGSMDVQGHVMPSVAVEFSGLMSVDAFVSKAGVRSVSTLRSNTYLDGKVKVQNGKIADVKINVPRDKVDILDVTSKLFLVGGAPESQEIVELRGVVEDKERHKACTPQILSTLTGMQLCGELSYRNASRFPDSPYFPLTGPFILSVFADKTDVFDSYELNYRGVRELTKFKDQMTYQLNVDTPGSRVDRKLKLLFSLDNSNKAVKVNVMTPFFRLETDAKLEDDLNGKGFDVSVRLNDDEVLDARGAARASFNGNMGRYQPFFSLTVMNRKLVDLTGRVDFVTGSKYIGDFNLLGFTKDPVLISGDLNVDREKWEVSASFKADAINGSVHSSARFNDDFMSVKATAQYGLPGRKEQSVVFSAKTQRSLKGTLAQRSAYLNIQMSAFPQYGVELSLDEQRSSDYLERRAQLGLGEVQWQTGFQRRHKIAENHTELSTLFYVACPKRGVDYKLDLLYQITFKDKEKGLEFEMFWDKDSDPDKRVFFLARSDHDKRELSIEIPGDYARVEMSQLPDGVRGTLEWSGHKKVDSRFTWDSGPGSGGVLVELSTPFVGLKEQTLGARYNLSDQHLVVEGEISWQGKEARLEVHVTTDRASPSILHVTGSLTVNSSIPLIPSVSAHLDHHDNNTLTRVVTTSLQFEHADRRSRFLSEWTLGDATLEGNVSWEGVGQSLSTDLYFLSGHDNLDARLQVTWSEKERRTVSVEVKSESGSRFRKFFRVITPFEDFQDSHLELFNRNDESGVHMKMGVMCVLMTADMEVGVLEEAITVSADNKTLYSLDLHGEVESFPDNMDLHLSLKGEGKAVKGNILRHQDDTSSRTAVYGVWDEAMIRAEVVSRFQMEGASVFHNHEVILSSTFLKNDTRFSLSHSREPGRVWSEIIIPGQMNITHRFSAGTFLNWEHLVSLTSPRVNATAQNKMSYIPGEELMARSYIRSNELEILAEYNYTNSAEGRGAVATFLCPWSNPITANLALSLNGSTVLPILMVRYGEDRELRVQGEVMFTFLEGVLRLEVTSPFSRQLSLDLAYSLADASVLAGAQWGDARLETGAVYHVENRTYKLNAYLETPFKNWETLSLRGKIKLSEEIKIVMLNIDGNPGFLPLTLYGNLKMSSDQFEVATAFMSQFDALNDLTLHLHYMFPGILNRDFKLFILKDDMLAELLVHYKFDEETIFKFGEAGFSLKTPLRSVETLGARLWYNFTETNAGLNVHKNGHKIEADLNSDGDSTFFKFNSPFKILRNVSLSLRRTFVPERECTVTVVVNYNGQAIELGGYLSSPDENSVSASVEVRTPFEMFKLVRFDYSFKGLHDHKKTGTITISKNNKRFDVTGTFSSVNMSGVEFNLHIDTPLKGYENMITGASYNALLSDDDKDLETLGKANLYFELEGARKDIYIDFSLKNSSASAKVMTPFKGFENLSISVRFSFDNDTFLGNSKLNWNSHDIDVRVTVNSFNSDVHVGATTSVQGFENVTLHARYNLMEREKTASLNAQLNGNDLIDLSISGFFEYLEGRAAVSIQTYKKEFEAISLLASYDVTDDFSVKLVYEENGDRSELSARLTPSTDRHVLRVETPFRGYRDVVLTLKHDMGDKLTLGATLQKDDADTVVDSLLEMNRSGILMILKTPLKSYREIRVSFGFSLFGVEEPDYNISLTVSKNSVQVLQTSLTAVSSDTKLGVNFKHSFGANEFEVSAWCYPGFPPKTLNLVVTQNNEIVASLEGTVEDLRGDGFTTHLQLTVKQKIRRLTVQFYPRETLYKASVDWDTTSDSFVVEFNYENITHALNIIVETPFPDFKGFSLSCTYGKEHILAELKTSVVGYEHLSARGSYKLAGNSPKSISFSASKNMDVINLEVYSDLRPHHVDVSMTVQTPFDSLDRLSIDLTHRLEEGVKRFSVKVQIRSDVYMAGADLASAHRTGDMTLRLSTPLASIQKINILSNYDFSKPTKSNFMFVGEVNNIKHINVELEMDHLTSRGRGVVHFVRPFTGSTFATQVSYDFSDRVESYLLEGSLTIPSGALFNASASVSHDFTGGNLSTSATEQNTWQGVALSWEIENSIITKKLATSLTLGKNITYEAVLSLRKTRPTDVEAYFNVKIPYSQFYTGLVQVNLSDGKRKSGNIKLTWPHGQFVQFQGGFRLDPTDNHLALALSVDSSFTELNNLFKMEDSVVPLNVNRENVLTLNLQTVFTNSKSFVVFSLESPLTRSLFLHLGYDLTSEDGSAVIDLSQGSFHMKIKTIINLTSNNPVVDMEISIPTLHVPLFHFRSQMFMKDSQYGLALTLQTNEQSLWELTWYKLSSSSISGISIFIHTPINGFENFAVVAKLDSSEGISAGFQLQLFKYLELNASYSETYNIRFSVSGTIASYDPISLESIISAKGPRKSWEMKLDVLGEQLELGAGSNFLAEGSFSVQALFRSPWTQDIDVVGNYEANTGDEIDITIKHGDHVTTSKAKFTRSKTPTASNVGLRFSFNNFSASLDTEIDLGANVSLNVRAHLGQHSLRAKLEYTNIRVIARIYCDTPFESLREIDGHSEVYFNVGENSETHVALMLRLDDRLYQFFMAATYANSHAYGNFTVSSPSFKIENEVFDIKVGAHTIDLNFLANGENVKLKFGQILSWPLFSVNVSVDIPFIDRLKHVAFTSNLNLLKKSVSTSAETSSGKMFSLTLNLVPNDFLIKLDTPYEIIPSLELSNKYRIEPHLVSKSTGKVNWKKSITSYEISSEFQNGSYLSHILLNSGENRIFEFSASLIAPGTQWETIDAQFLLSCHSKTLSLQSHVDITVPATANVQLSITTPFQTLPELAVTAKLNKNNTQGLRGDITVIAFNQTMVIKAEATINNLETIEVKLVVYMPIYELNLLDVTAWFSQQHWKTADAHVRMNFLWFEGQVNASYELVDNRIDGKLVIESSLFRGNIPFSASLTGDTPRDMALMLSVDENKVFLSYALQNLTTFVGKVKLDVPELNLVDCGLDVTFSQGIKSHVSAAYRWHAHAGSLSVSLEVNPNMVILRGDADVPVLLGALPHDIRGSVEYSETGAYISLRYENGKSANEISLLVRNDETLLTLAAHADTGLTGVKDITFTIGKKLDQLEIDMWKSCYLKLNVNSENGLISCKCLNREHVLSYHARREHGFKGGFIAESPLLKSGKINITIDVTNVQDNMKVYVDLMFADNHFKGTTSLSRLGKLTEIKVGLTSSSIQVFGLNASGMMTDTNFSFEASLEIMATVNRVTLRHQHYLPLDSELTILSPYLPHKLIRGALKSQNDSVMAYAGQGAATFVPFLTIVVSRSPEAGTAELSFNAPSLSLCKHFSLHVAHRVAKDIYVSLGAKFSSESVPTANASVEFILNQNVLEASVHISTSLEGFEIVGAHVLVPLQISLDFSPRVSVSLPYGHEYSLKAALRLLENSLEATFVGNFRAKKFGLEFAFLYGSIGKIQFEFNLPFGSVKHFRVDLTGHKSLTDGKDVVNFIEWNEERVELKYAGALDANKVVFHLELLTPFSQHKRYDLRLHYENMQRKVATATLTLPGLPEDIGVQFDIFFHNILNIDFLGQITLPFWGDFNTISLLFGNKMDGGVLKCVLASRYNENELTVALDGRLVDMGVNVVLRAKLNQDETSLRIWGTPAGNGFFETSLELKTPLSKLRHVQIYLFSSFNPSDGIVANVSFNSRAIVSIVLSKDRTTGHSLALDNPWRPMSATFYYNLQDEFSIISEFCWDLKNKSHSTVGVKVILKPHADNRLEISTGIKIPTRTVLMDATYQDTPGRFEYIKKFSWEEGQNVGCHLIVDTREVGGKKRAIVLLRGDLPYRSFEVNVNKEMDQEDKEPRLVTELLWDALGDRSKKMALVMERIPNRTEVVFQHSGLPHQLTLRTIKRSATTAIEFEYSPAKENKLTIEYNLDIAPDPQRKLEALFAIHHNASLLNLQVALQAGVTPEKVNGDLGIEYRHSNTGRMRLIQMSGSLSRSQPRLEVSVRNSKNFFSVGVGDLSGEDGYRRFNLRTKVNQKEPLSADLKFKSNHPIFEFEVRSGDTSSYSVYAGMPNRREILFGARHTLDGVQTVDGLLMVKLNTTQLLWTKVQWRPEMFKDFFVYFMQPIGDVFLMLDTVSEDISDFVEHDFLKKMEVFYPAATEVFTELAAYVRRETDDVLQDLRGTASEIRAMYLRGDFFFKQIYDSTKQAINYLCERLPFINDFLDLLGTVWTGTARGLGVLLDSLYLELSSLWATLSDVQEALVSTVRSRVAAVRKLFSFQNVRNILSGSLWCLKLFIIWPMEVARNVLEKIRVITSNILDKYTAFMEPYVATAQDILLYGSTVLMQARDKMTGRYHDSVLLRGDIRGDIGVLDDRGDIRVLDDGVLLQRGDIKMLDDRGDIRMLDDRGDIRVLDDRGGIRVLDDSGDIRVLDDRGDIRVLDDRGDIRVLDDRGDIRVLDDRGDIRVLDDRGDIRVLDDSGDIRVLDDRGDIRVLDDRGDIRVLDDRGDIRVLDDRGDIRVLDDRGDIRVLDDRGDIKVLDDSGGIRVLDDRGDIRVLDDSGDIRVLDDSGGIRVLDDRGDIRVLDDRGDIRVLDDRGDIRVLDDSGGIRVLDDRGDIRVLDDRGGIRVLDDREVISEVMALAVNETQLQRLLDLYLDYSSWLEEFHLQEWRAILLQDLLDIFSDYKSEVTTLYQAVADKVSAVADIKEVAYFRGVISYFYQKEYIAEGTTSDHVMTSVPPAGHVMTGVLPAGHVMTSVPPAGHVITSVPPAGHVVTSVPPAGHVITSVPPAGHVITSIPPAGYVITSVPPAGHVITSIPPAGHVIASVPPAGHVMTSVPPAGHVMTSVPPAGSSCRPCHVITSVPPAGHVMTGVPPADHVITSVPPAGHVMTCVPPADHVITGVPPAGHVMTGVPPADHVMTGVPPADHVMTSCTSCRPCHVMTSVPPAGHVMTIVPPAGHVITSIPPAGHVMTSVPPAGHVMTSVPHAGHVMTIVPPAGHVIASVPPADHVITSIPPAGHVMTSVPPAGHVMTSVPPAGHVMTSVPPAGHAKWVWHYYEMSDQVKLSLHRFVSNIDSVLLNLIGALDVGTLSTLPGAPTLLLRPDAGLLEYAQPLPVEWRGFDEVPRFGEGPLSRQGPEPEVEQRSGRYQDYANPGFLYPSFSHHAVLAGDGHYITFSGVHYTLKGNCSYLLAGDLLDNRFSLLVNYQHKSERRFSKQSLTLITDTGHHINIDTNTRQVTVNGKRKELPLLVGGSTRVVRSGEKILFSTEYGVSISCDLHYDLCVVELSGWYRGKTGGLLGGVSGTLTLPDGTPTRDVTGLARAWRVGHPGSCSESDAPPTDQYPETQEVKELCRGLYEDLDSPLVTCHDEVDYAPYYAMCLEDMSRAEGALCASAAVYITECNKRGMEVPMPRGCGRCPLPDGSTISPGEVQVFDGNSPQSADIVLIVEQASCLQELQLSQLTDKLDSALNLAGLIDNRYSVVGFGGDRFPEPQTYTVDGEIWLGRRALSKAFRGLVVSYNTPEWNQIIAACSSNENDHQPTFEDFVRMDDDVLVLEELTDDDIIPEFLEIEQEEEEEGCETCEDEPLERVSKRDAEKALETLHKYFEILDFALDTSNTSAALEALWVATHLSWRAGVSKTVVLVQCGHCEEGAEGYSELLSVLLEADITLHLLEPRAALLRVDKSSKGKLYGADQRGAFTGRNLRNLQPSAALLRQVALPKDLCTPLALETNGTLFNLERVLPVKGSTYQYSTVKKFVDVWTRRLAWSAQPSSCQKCDCVLDSDGVPMVSCTRCVTPSIEQFLQEWESLDDDNNVRSSVDLEENFY</sequence>
<dbReference type="EMBL" id="OE003336">
    <property type="protein sequence ID" value="CAD7460027.1"/>
    <property type="molecule type" value="Genomic_DNA"/>
</dbReference>
<organism evidence="12">
    <name type="scientific">Timema tahoe</name>
    <dbReference type="NCBI Taxonomy" id="61484"/>
    <lineage>
        <taxon>Eukaryota</taxon>
        <taxon>Metazoa</taxon>
        <taxon>Ecdysozoa</taxon>
        <taxon>Arthropoda</taxon>
        <taxon>Hexapoda</taxon>
        <taxon>Insecta</taxon>
        <taxon>Pterygota</taxon>
        <taxon>Neoptera</taxon>
        <taxon>Polyneoptera</taxon>
        <taxon>Phasmatodea</taxon>
        <taxon>Timematodea</taxon>
        <taxon>Timematoidea</taxon>
        <taxon>Timematidae</taxon>
        <taxon>Timema</taxon>
    </lineage>
</organism>
<dbReference type="Pfam" id="PF09172">
    <property type="entry name" value="Vit_open_b-sht"/>
    <property type="match status" value="1"/>
</dbReference>
<dbReference type="InterPro" id="IPR011030">
    <property type="entry name" value="Lipovitellin_superhlx_dom"/>
</dbReference>
<dbReference type="Gene3D" id="2.20.50.20">
    <property type="entry name" value="Lipovitellin. Chain A, domain 3"/>
    <property type="match status" value="1"/>
</dbReference>
<dbReference type="InterPro" id="IPR009454">
    <property type="entry name" value="Lipid_transpt_open_b-sht"/>
</dbReference>
<comment type="caution">
    <text evidence="9">Lacks conserved residue(s) required for the propagation of feature annotation.</text>
</comment>
<evidence type="ECO:0000259" key="11">
    <source>
        <dbReference type="PROSITE" id="PS51233"/>
    </source>
</evidence>
<proteinExistence type="predicted"/>
<dbReference type="GO" id="GO:0008289">
    <property type="term" value="F:lipid binding"/>
    <property type="evidence" value="ECO:0007669"/>
    <property type="project" value="UniProtKB-KW"/>
</dbReference>
<dbReference type="Pfam" id="PF01347">
    <property type="entry name" value="Vitellogenin_N"/>
    <property type="match status" value="1"/>
</dbReference>
<dbReference type="GO" id="GO:0005319">
    <property type="term" value="F:lipid transporter activity"/>
    <property type="evidence" value="ECO:0007669"/>
    <property type="project" value="InterPro"/>
</dbReference>
<dbReference type="Pfam" id="PF06448">
    <property type="entry name" value="DUF1081"/>
    <property type="match status" value="1"/>
</dbReference>
<dbReference type="PROSITE" id="PS51233">
    <property type="entry name" value="VWFD"/>
    <property type="match status" value="1"/>
</dbReference>
<evidence type="ECO:0000256" key="6">
    <source>
        <dbReference type="ARBA" id="ARBA00023121"/>
    </source>
</evidence>
<gene>
    <name evidence="12" type="ORF">TTEB3V08_LOCUS7973</name>
</gene>
<keyword evidence="3" id="KW-0964">Secreted</keyword>
<comment type="subcellular location">
    <subcellularLocation>
        <location evidence="1">Secreted</location>
    </subcellularLocation>
</comment>
<dbReference type="SUPFAM" id="SSF48431">
    <property type="entry name" value="Lipovitellin-phosvitin complex, superhelical domain"/>
    <property type="match status" value="1"/>
</dbReference>